<proteinExistence type="predicted"/>
<reference evidence="1 2" key="1">
    <citation type="journal article" date="2020" name="IScience">
        <title>Genome Sequencing of the Endangered Kingdonia uniflora (Circaeasteraceae, Ranunculales) Reveals Potential Mechanisms of Evolutionary Specialization.</title>
        <authorList>
            <person name="Sun Y."/>
            <person name="Deng T."/>
            <person name="Zhang A."/>
            <person name="Moore M.J."/>
            <person name="Landis J.B."/>
            <person name="Lin N."/>
            <person name="Zhang H."/>
            <person name="Zhang X."/>
            <person name="Huang J."/>
            <person name="Zhang X."/>
            <person name="Sun H."/>
            <person name="Wang H."/>
        </authorList>
    </citation>
    <scope>NUCLEOTIDE SEQUENCE [LARGE SCALE GENOMIC DNA]</scope>
    <source>
        <strain evidence="1">TB1705</strain>
        <tissue evidence="1">Leaf</tissue>
    </source>
</reference>
<evidence type="ECO:0000313" key="2">
    <source>
        <dbReference type="Proteomes" id="UP000541444"/>
    </source>
</evidence>
<dbReference type="Proteomes" id="UP000541444">
    <property type="component" value="Unassembled WGS sequence"/>
</dbReference>
<feature type="non-terminal residue" evidence="1">
    <location>
        <position position="1"/>
    </location>
</feature>
<sequence length="62" mass="7229">MRNRFKKVGKPQTLKKIMKPNLESPYLRCGAAGHWVRDYKTPRQRQTSSATLMPAWINIQSN</sequence>
<name>A0A7J7KWQ9_9MAGN</name>
<accession>A0A7J7KWQ9</accession>
<keyword evidence="2" id="KW-1185">Reference proteome</keyword>
<organism evidence="1 2">
    <name type="scientific">Kingdonia uniflora</name>
    <dbReference type="NCBI Taxonomy" id="39325"/>
    <lineage>
        <taxon>Eukaryota</taxon>
        <taxon>Viridiplantae</taxon>
        <taxon>Streptophyta</taxon>
        <taxon>Embryophyta</taxon>
        <taxon>Tracheophyta</taxon>
        <taxon>Spermatophyta</taxon>
        <taxon>Magnoliopsida</taxon>
        <taxon>Ranunculales</taxon>
        <taxon>Circaeasteraceae</taxon>
        <taxon>Kingdonia</taxon>
    </lineage>
</organism>
<dbReference type="AlphaFoldDB" id="A0A7J7KWQ9"/>
<dbReference type="EMBL" id="JACGCM010002827">
    <property type="protein sequence ID" value="KAF6134803.1"/>
    <property type="molecule type" value="Genomic_DNA"/>
</dbReference>
<comment type="caution">
    <text evidence="1">The sequence shown here is derived from an EMBL/GenBank/DDBJ whole genome shotgun (WGS) entry which is preliminary data.</text>
</comment>
<evidence type="ECO:0000313" key="1">
    <source>
        <dbReference type="EMBL" id="KAF6134803.1"/>
    </source>
</evidence>
<gene>
    <name evidence="1" type="ORF">GIB67_002204</name>
</gene>
<protein>
    <submittedName>
        <fullName evidence="1">Uncharacterized protein</fullName>
    </submittedName>
</protein>